<comment type="caution">
    <text evidence="1">The sequence shown here is derived from an EMBL/GenBank/DDBJ whole genome shotgun (WGS) entry which is preliminary data.</text>
</comment>
<sequence length="81" mass="9382">MIKEGTILNYIFNFRGLLENILNAKGEIRLGDFAHTNNLAGVRNRFEIYTGRFGVGKFENNRNILLYQKPISVRLKILLKI</sequence>
<accession>A0A434AG55</accession>
<reference evidence="1 2" key="1">
    <citation type="submission" date="2018-11" db="EMBL/GenBank/DDBJ databases">
        <title>Parancylomarina longa gen. nov., sp. nov., isolated from sediments of southern Okinawa.</title>
        <authorList>
            <person name="Fu T."/>
        </authorList>
    </citation>
    <scope>NUCLEOTIDE SEQUENCE [LARGE SCALE GENOMIC DNA]</scope>
    <source>
        <strain evidence="1 2">T3-2 S1-C</strain>
    </source>
</reference>
<proteinExistence type="predicted"/>
<gene>
    <name evidence="1" type="ORF">DLK05_14070</name>
</gene>
<dbReference type="EMBL" id="RJJX01000024">
    <property type="protein sequence ID" value="RUT73295.1"/>
    <property type="molecule type" value="Genomic_DNA"/>
</dbReference>
<dbReference type="AlphaFoldDB" id="A0A434AG55"/>
<evidence type="ECO:0000313" key="1">
    <source>
        <dbReference type="EMBL" id="RUT73295.1"/>
    </source>
</evidence>
<protein>
    <submittedName>
        <fullName evidence="1">Uncharacterized protein</fullName>
    </submittedName>
</protein>
<name>A0A434AG55_9BACT</name>
<organism evidence="1 2">
    <name type="scientific">Ancylomarina longa</name>
    <dbReference type="NCBI Taxonomy" id="2487017"/>
    <lineage>
        <taxon>Bacteria</taxon>
        <taxon>Pseudomonadati</taxon>
        <taxon>Bacteroidota</taxon>
        <taxon>Bacteroidia</taxon>
        <taxon>Marinilabiliales</taxon>
        <taxon>Marinifilaceae</taxon>
        <taxon>Ancylomarina</taxon>
    </lineage>
</organism>
<dbReference type="Proteomes" id="UP000282985">
    <property type="component" value="Unassembled WGS sequence"/>
</dbReference>
<evidence type="ECO:0000313" key="2">
    <source>
        <dbReference type="Proteomes" id="UP000282985"/>
    </source>
</evidence>
<keyword evidence="2" id="KW-1185">Reference proteome</keyword>